<feature type="DNA-binding region" description="H-T-H motif" evidence="2">
    <location>
        <begin position="35"/>
        <end position="54"/>
    </location>
</feature>
<evidence type="ECO:0000313" key="4">
    <source>
        <dbReference type="EMBL" id="UYM04316.1"/>
    </source>
</evidence>
<dbReference type="Gene3D" id="1.10.357.10">
    <property type="entry name" value="Tetracycline Repressor, domain 2"/>
    <property type="match status" value="1"/>
</dbReference>
<dbReference type="PROSITE" id="PS50977">
    <property type="entry name" value="HTH_TETR_2"/>
    <property type="match status" value="1"/>
</dbReference>
<reference evidence="4" key="1">
    <citation type="submission" date="2022-01" db="EMBL/GenBank/DDBJ databases">
        <title>Nocardioidaceae gen. sp. A5X3R13.</title>
        <authorList>
            <person name="Lopez Marin M.A."/>
            <person name="Uhlik O."/>
        </authorList>
    </citation>
    <scope>NUCLEOTIDE SEQUENCE</scope>
    <source>
        <strain evidence="4">A5X3R13</strain>
    </source>
</reference>
<dbReference type="EMBL" id="CP094970">
    <property type="protein sequence ID" value="UYM04316.1"/>
    <property type="molecule type" value="Genomic_DNA"/>
</dbReference>
<dbReference type="PROSITE" id="PS01081">
    <property type="entry name" value="HTH_TETR_1"/>
    <property type="match status" value="1"/>
</dbReference>
<evidence type="ECO:0000313" key="5">
    <source>
        <dbReference type="Proteomes" id="UP001164390"/>
    </source>
</evidence>
<dbReference type="SUPFAM" id="SSF46689">
    <property type="entry name" value="Homeodomain-like"/>
    <property type="match status" value="1"/>
</dbReference>
<dbReference type="InterPro" id="IPR050109">
    <property type="entry name" value="HTH-type_TetR-like_transc_reg"/>
</dbReference>
<dbReference type="InterPro" id="IPR009057">
    <property type="entry name" value="Homeodomain-like_sf"/>
</dbReference>
<dbReference type="InterPro" id="IPR001647">
    <property type="entry name" value="HTH_TetR"/>
</dbReference>
<protein>
    <submittedName>
        <fullName evidence="4">TetR/AcrR family transcriptional regulator</fullName>
    </submittedName>
</protein>
<sequence length="201" mass="22256">MSRAEPVNARGRRTRTALLDAARTLVEEAGPESMTMASVADRAGVSRRAVYLHFASQPELVNALFDYVNEVEDIGAAMAPIDDAPDAATALHEFARFLATFVPRILPVSDAIYRAVRYDEGAATHWATAIRDRRRVCTRLLTRIAEEDALSEHWTVESGADMLLALISNDVIETLLDDCGWSAEQTTERLTIVFESTFISR</sequence>
<dbReference type="RefSeq" id="WP_271632990.1">
    <property type="nucleotide sequence ID" value="NZ_CP094970.1"/>
</dbReference>
<evidence type="ECO:0000256" key="2">
    <source>
        <dbReference type="PROSITE-ProRule" id="PRU00335"/>
    </source>
</evidence>
<keyword evidence="5" id="KW-1185">Reference proteome</keyword>
<evidence type="ECO:0000256" key="1">
    <source>
        <dbReference type="ARBA" id="ARBA00023125"/>
    </source>
</evidence>
<proteinExistence type="predicted"/>
<organism evidence="4 5">
    <name type="scientific">Solicola gregarius</name>
    <dbReference type="NCBI Taxonomy" id="2908642"/>
    <lineage>
        <taxon>Bacteria</taxon>
        <taxon>Bacillati</taxon>
        <taxon>Actinomycetota</taxon>
        <taxon>Actinomycetes</taxon>
        <taxon>Propionibacteriales</taxon>
        <taxon>Nocardioidaceae</taxon>
        <taxon>Solicola</taxon>
    </lineage>
</organism>
<gene>
    <name evidence="4" type="ORF">L0C25_17490</name>
</gene>
<dbReference type="Proteomes" id="UP001164390">
    <property type="component" value="Chromosome"/>
</dbReference>
<dbReference type="PRINTS" id="PR00455">
    <property type="entry name" value="HTHTETR"/>
</dbReference>
<dbReference type="GO" id="GO:0003700">
    <property type="term" value="F:DNA-binding transcription factor activity"/>
    <property type="evidence" value="ECO:0007669"/>
    <property type="project" value="TreeGrafter"/>
</dbReference>
<feature type="domain" description="HTH tetR-type" evidence="3">
    <location>
        <begin position="12"/>
        <end position="72"/>
    </location>
</feature>
<evidence type="ECO:0000259" key="3">
    <source>
        <dbReference type="PROSITE" id="PS50977"/>
    </source>
</evidence>
<dbReference type="KEGG" id="sgrg:L0C25_17490"/>
<accession>A0AA46YKB8</accession>
<dbReference type="Pfam" id="PF00440">
    <property type="entry name" value="TetR_N"/>
    <property type="match status" value="1"/>
</dbReference>
<dbReference type="PANTHER" id="PTHR30055">
    <property type="entry name" value="HTH-TYPE TRANSCRIPTIONAL REGULATOR RUTR"/>
    <property type="match status" value="1"/>
</dbReference>
<dbReference type="AlphaFoldDB" id="A0AA46YKB8"/>
<keyword evidence="1 2" id="KW-0238">DNA-binding</keyword>
<dbReference type="InterPro" id="IPR023772">
    <property type="entry name" value="DNA-bd_HTH_TetR-type_CS"/>
</dbReference>
<dbReference type="PANTHER" id="PTHR30055:SF209">
    <property type="entry name" value="POSSIBLE TRANSCRIPTIONAL REGULATORY PROTEIN (PROBABLY TETR-FAMILY)"/>
    <property type="match status" value="1"/>
</dbReference>
<name>A0AA46YKB8_9ACTN</name>
<dbReference type="GO" id="GO:0000976">
    <property type="term" value="F:transcription cis-regulatory region binding"/>
    <property type="evidence" value="ECO:0007669"/>
    <property type="project" value="TreeGrafter"/>
</dbReference>